<proteinExistence type="predicted"/>
<evidence type="ECO:0000313" key="2">
    <source>
        <dbReference type="EMBL" id="PNR27460.1"/>
    </source>
</evidence>
<reference evidence="3" key="3">
    <citation type="submission" date="2020-12" db="UniProtKB">
        <authorList>
            <consortium name="EnsemblPlants"/>
        </authorList>
    </citation>
    <scope>IDENTIFICATION</scope>
</reference>
<reference evidence="2 4" key="1">
    <citation type="journal article" date="2008" name="Science">
        <title>The Physcomitrella genome reveals evolutionary insights into the conquest of land by plants.</title>
        <authorList>
            <person name="Rensing S."/>
            <person name="Lang D."/>
            <person name="Zimmer A."/>
            <person name="Terry A."/>
            <person name="Salamov A."/>
            <person name="Shapiro H."/>
            <person name="Nishiyama T."/>
            <person name="Perroud P.-F."/>
            <person name="Lindquist E."/>
            <person name="Kamisugi Y."/>
            <person name="Tanahashi T."/>
            <person name="Sakakibara K."/>
            <person name="Fujita T."/>
            <person name="Oishi K."/>
            <person name="Shin-I T."/>
            <person name="Kuroki Y."/>
            <person name="Toyoda A."/>
            <person name="Suzuki Y."/>
            <person name="Hashimoto A."/>
            <person name="Yamaguchi K."/>
            <person name="Sugano A."/>
            <person name="Kohara Y."/>
            <person name="Fujiyama A."/>
            <person name="Anterola A."/>
            <person name="Aoki S."/>
            <person name="Ashton N."/>
            <person name="Barbazuk W.B."/>
            <person name="Barker E."/>
            <person name="Bennetzen J."/>
            <person name="Bezanilla M."/>
            <person name="Blankenship R."/>
            <person name="Cho S.H."/>
            <person name="Dutcher S."/>
            <person name="Estelle M."/>
            <person name="Fawcett J.A."/>
            <person name="Gundlach H."/>
            <person name="Hanada K."/>
            <person name="Heyl A."/>
            <person name="Hicks K.A."/>
            <person name="Hugh J."/>
            <person name="Lohr M."/>
            <person name="Mayer K."/>
            <person name="Melkozernov A."/>
            <person name="Murata T."/>
            <person name="Nelson D."/>
            <person name="Pils B."/>
            <person name="Prigge M."/>
            <person name="Reiss B."/>
            <person name="Renner T."/>
            <person name="Rombauts S."/>
            <person name="Rushton P."/>
            <person name="Sanderfoot A."/>
            <person name="Schween G."/>
            <person name="Shiu S.-H."/>
            <person name="Stueber K."/>
            <person name="Theodoulou F.L."/>
            <person name="Tu H."/>
            <person name="Van de Peer Y."/>
            <person name="Verrier P.J."/>
            <person name="Waters E."/>
            <person name="Wood A."/>
            <person name="Yang L."/>
            <person name="Cove D."/>
            <person name="Cuming A."/>
            <person name="Hasebe M."/>
            <person name="Lucas S."/>
            <person name="Mishler D.B."/>
            <person name="Reski R."/>
            <person name="Grigoriev I."/>
            <person name="Quatrano R.S."/>
            <person name="Boore J.L."/>
        </authorList>
    </citation>
    <scope>NUCLEOTIDE SEQUENCE [LARGE SCALE GENOMIC DNA]</scope>
    <source>
        <strain evidence="3 4">cv. Gransden 2004</strain>
    </source>
</reference>
<protein>
    <submittedName>
        <fullName evidence="2 3">Uncharacterized protein</fullName>
    </submittedName>
</protein>
<reference evidence="2 4" key="2">
    <citation type="journal article" date="2018" name="Plant J.">
        <title>The Physcomitrella patens chromosome-scale assembly reveals moss genome structure and evolution.</title>
        <authorList>
            <person name="Lang D."/>
            <person name="Ullrich K.K."/>
            <person name="Murat F."/>
            <person name="Fuchs J."/>
            <person name="Jenkins J."/>
            <person name="Haas F.B."/>
            <person name="Piednoel M."/>
            <person name="Gundlach H."/>
            <person name="Van Bel M."/>
            <person name="Meyberg R."/>
            <person name="Vives C."/>
            <person name="Morata J."/>
            <person name="Symeonidi A."/>
            <person name="Hiss M."/>
            <person name="Muchero W."/>
            <person name="Kamisugi Y."/>
            <person name="Saleh O."/>
            <person name="Blanc G."/>
            <person name="Decker E.L."/>
            <person name="van Gessel N."/>
            <person name="Grimwood J."/>
            <person name="Hayes R.D."/>
            <person name="Graham S.W."/>
            <person name="Gunter L.E."/>
            <person name="McDaniel S.F."/>
            <person name="Hoernstein S.N.W."/>
            <person name="Larsson A."/>
            <person name="Li F.W."/>
            <person name="Perroud P.F."/>
            <person name="Phillips J."/>
            <person name="Ranjan P."/>
            <person name="Rokshar D.S."/>
            <person name="Rothfels C.J."/>
            <person name="Schneider L."/>
            <person name="Shu S."/>
            <person name="Stevenson D.W."/>
            <person name="Thummler F."/>
            <person name="Tillich M."/>
            <person name="Villarreal Aguilar J.C."/>
            <person name="Widiez T."/>
            <person name="Wong G.K."/>
            <person name="Wymore A."/>
            <person name="Zhang Y."/>
            <person name="Zimmer A.D."/>
            <person name="Quatrano R.S."/>
            <person name="Mayer K.F.X."/>
            <person name="Goodstein D."/>
            <person name="Casacuberta J.M."/>
            <person name="Vandepoele K."/>
            <person name="Reski R."/>
            <person name="Cuming A.C."/>
            <person name="Tuskan G.A."/>
            <person name="Maumus F."/>
            <person name="Salse J."/>
            <person name="Schmutz J."/>
            <person name="Rensing S.A."/>
        </authorList>
    </citation>
    <scope>NUCLEOTIDE SEQUENCE [LARGE SCALE GENOMIC DNA]</scope>
    <source>
        <strain evidence="3 4">cv. Gransden 2004</strain>
    </source>
</reference>
<dbReference type="EnsemblPlants" id="Pp3c25_5299V3.2">
    <property type="protein sequence ID" value="PAC:32979110.CDS.1"/>
    <property type="gene ID" value="Pp3c25_5299"/>
</dbReference>
<dbReference type="Proteomes" id="UP000006727">
    <property type="component" value="Chromosome 25"/>
</dbReference>
<keyword evidence="1" id="KW-0812">Transmembrane</keyword>
<dbReference type="Gramene" id="Pp3c25_5299V3.1">
    <property type="protein sequence ID" value="PAC:32979109.CDS.1"/>
    <property type="gene ID" value="Pp3c25_5299"/>
</dbReference>
<evidence type="ECO:0000256" key="1">
    <source>
        <dbReference type="SAM" id="Phobius"/>
    </source>
</evidence>
<sequence length="58" mass="6712">MVRTRNPIQNLMGICSKLIGTVSKDVKLHEERFSIFNVICIYWISLSIWTISLEPVFA</sequence>
<evidence type="ECO:0000313" key="4">
    <source>
        <dbReference type="Proteomes" id="UP000006727"/>
    </source>
</evidence>
<dbReference type="AlphaFoldDB" id="A0A2K1IDW7"/>
<keyword evidence="4" id="KW-1185">Reference proteome</keyword>
<organism evidence="2">
    <name type="scientific">Physcomitrium patens</name>
    <name type="common">Spreading-leaved earth moss</name>
    <name type="synonym">Physcomitrella patens</name>
    <dbReference type="NCBI Taxonomy" id="3218"/>
    <lineage>
        <taxon>Eukaryota</taxon>
        <taxon>Viridiplantae</taxon>
        <taxon>Streptophyta</taxon>
        <taxon>Embryophyta</taxon>
        <taxon>Bryophyta</taxon>
        <taxon>Bryophytina</taxon>
        <taxon>Bryopsida</taxon>
        <taxon>Funariidae</taxon>
        <taxon>Funariales</taxon>
        <taxon>Funariaceae</taxon>
        <taxon>Physcomitrium</taxon>
    </lineage>
</organism>
<name>A0A2K1IDW7_PHYPA</name>
<keyword evidence="1" id="KW-0472">Membrane</keyword>
<feature type="transmembrane region" description="Helical" evidence="1">
    <location>
        <begin position="33"/>
        <end position="52"/>
    </location>
</feature>
<dbReference type="EMBL" id="ABEU02000025">
    <property type="protein sequence ID" value="PNR27460.1"/>
    <property type="molecule type" value="Genomic_DNA"/>
</dbReference>
<evidence type="ECO:0000313" key="3">
    <source>
        <dbReference type="EnsemblPlants" id="PAC:32979109.CDS.1"/>
    </source>
</evidence>
<dbReference type="Gramene" id="Pp3c25_5299V3.2">
    <property type="protein sequence ID" value="PAC:32979110.CDS.1"/>
    <property type="gene ID" value="Pp3c25_5299"/>
</dbReference>
<dbReference type="InParanoid" id="A0A2K1IDW7"/>
<keyword evidence="1" id="KW-1133">Transmembrane helix</keyword>
<dbReference type="EnsemblPlants" id="Pp3c25_5299V3.1">
    <property type="protein sequence ID" value="PAC:32979109.CDS.1"/>
    <property type="gene ID" value="Pp3c25_5299"/>
</dbReference>
<accession>A0A2K1IDW7</accession>
<gene>
    <name evidence="2" type="ORF">PHYPA_029612</name>
</gene>